<reference evidence="10" key="1">
    <citation type="journal article" date="2019" name="Int. J. Syst. Evol. Microbiol.">
        <title>The Global Catalogue of Microorganisms (GCM) 10K type strain sequencing project: providing services to taxonomists for standard genome sequencing and annotation.</title>
        <authorList>
            <consortium name="The Broad Institute Genomics Platform"/>
            <consortium name="The Broad Institute Genome Sequencing Center for Infectious Disease"/>
            <person name="Wu L."/>
            <person name="Ma J."/>
        </authorList>
    </citation>
    <scope>NUCLEOTIDE SEQUENCE [LARGE SCALE GENOMIC DNA]</scope>
    <source>
        <strain evidence="10">CCTCC AB 2017081</strain>
    </source>
</reference>
<organism evidence="9 10">
    <name type="scientific">Deinococcus rufus</name>
    <dbReference type="NCBI Taxonomy" id="2136097"/>
    <lineage>
        <taxon>Bacteria</taxon>
        <taxon>Thermotogati</taxon>
        <taxon>Deinococcota</taxon>
        <taxon>Deinococci</taxon>
        <taxon>Deinococcales</taxon>
        <taxon>Deinococcaceae</taxon>
        <taxon>Deinococcus</taxon>
    </lineage>
</organism>
<keyword evidence="4 7" id="KW-0812">Transmembrane</keyword>
<evidence type="ECO:0000313" key="10">
    <source>
        <dbReference type="Proteomes" id="UP001595803"/>
    </source>
</evidence>
<keyword evidence="10" id="KW-1185">Reference proteome</keyword>
<sequence>MTTATPRAARPALRARVIFLMFLGALIFVFWALPFVVVGMNAFKSGEEYFNTTVWTPPRTSHLWENAQAVWRAGVATGFANSLLYGTVSSLIAVVLGAFAAFSITRLRLKFSFGWFMLIYGGTILPAQMLLIPLYKAYLTTGLYDTRAGMILFYVAYAIPFCTFVMRAFFTGVPWEIQEAAKLDGCDNWRLFWRIMMPLAVAPALVLILFQFTAIWNDLLFGLILSKSDHVRPMMTTLAGLSGTYSSITAPTLITAALMSSAPTLLLFVALQRYFIGGLQLTNAGE</sequence>
<dbReference type="Pfam" id="PF00528">
    <property type="entry name" value="BPD_transp_1"/>
    <property type="match status" value="1"/>
</dbReference>
<dbReference type="EMBL" id="JBHRZG010000012">
    <property type="protein sequence ID" value="MFC3833669.1"/>
    <property type="molecule type" value="Genomic_DNA"/>
</dbReference>
<evidence type="ECO:0000256" key="5">
    <source>
        <dbReference type="ARBA" id="ARBA00022989"/>
    </source>
</evidence>
<feature type="transmembrane region" description="Helical" evidence="7">
    <location>
        <begin position="111"/>
        <end position="131"/>
    </location>
</feature>
<evidence type="ECO:0000256" key="3">
    <source>
        <dbReference type="ARBA" id="ARBA00022475"/>
    </source>
</evidence>
<evidence type="ECO:0000256" key="7">
    <source>
        <dbReference type="RuleBase" id="RU363032"/>
    </source>
</evidence>
<keyword evidence="2 7" id="KW-0813">Transport</keyword>
<dbReference type="SUPFAM" id="SSF161098">
    <property type="entry name" value="MetI-like"/>
    <property type="match status" value="1"/>
</dbReference>
<dbReference type="Proteomes" id="UP001595803">
    <property type="component" value="Unassembled WGS sequence"/>
</dbReference>
<proteinExistence type="inferred from homology"/>
<dbReference type="Gene3D" id="1.10.3720.10">
    <property type="entry name" value="MetI-like"/>
    <property type="match status" value="1"/>
</dbReference>
<comment type="caution">
    <text evidence="9">The sequence shown here is derived from an EMBL/GenBank/DDBJ whole genome shotgun (WGS) entry which is preliminary data.</text>
</comment>
<dbReference type="CDD" id="cd06261">
    <property type="entry name" value="TM_PBP2"/>
    <property type="match status" value="1"/>
</dbReference>
<feature type="transmembrane region" description="Helical" evidence="7">
    <location>
        <begin position="83"/>
        <end position="104"/>
    </location>
</feature>
<evidence type="ECO:0000313" key="9">
    <source>
        <dbReference type="EMBL" id="MFC3833669.1"/>
    </source>
</evidence>
<dbReference type="InterPro" id="IPR000515">
    <property type="entry name" value="MetI-like"/>
</dbReference>
<comment type="similarity">
    <text evidence="7">Belongs to the binding-protein-dependent transport system permease family.</text>
</comment>
<evidence type="ECO:0000256" key="4">
    <source>
        <dbReference type="ARBA" id="ARBA00022692"/>
    </source>
</evidence>
<evidence type="ECO:0000259" key="8">
    <source>
        <dbReference type="PROSITE" id="PS50928"/>
    </source>
</evidence>
<evidence type="ECO:0000256" key="2">
    <source>
        <dbReference type="ARBA" id="ARBA00022448"/>
    </source>
</evidence>
<keyword evidence="3" id="KW-1003">Cell membrane</keyword>
<dbReference type="PANTHER" id="PTHR43744">
    <property type="entry name" value="ABC TRANSPORTER PERMEASE PROTEIN MG189-RELATED-RELATED"/>
    <property type="match status" value="1"/>
</dbReference>
<accession>A0ABV7Z9H7</accession>
<dbReference type="PROSITE" id="PS50928">
    <property type="entry name" value="ABC_TM1"/>
    <property type="match status" value="1"/>
</dbReference>
<feature type="transmembrane region" description="Helical" evidence="7">
    <location>
        <begin position="248"/>
        <end position="271"/>
    </location>
</feature>
<feature type="domain" description="ABC transmembrane type-1" evidence="8">
    <location>
        <begin position="79"/>
        <end position="271"/>
    </location>
</feature>
<keyword evidence="5 7" id="KW-1133">Transmembrane helix</keyword>
<comment type="subcellular location">
    <subcellularLocation>
        <location evidence="1 7">Cell membrane</location>
        <topology evidence="1 7">Multi-pass membrane protein</topology>
    </subcellularLocation>
</comment>
<dbReference type="PANTHER" id="PTHR43744:SF12">
    <property type="entry name" value="ABC TRANSPORTER PERMEASE PROTEIN MG189-RELATED"/>
    <property type="match status" value="1"/>
</dbReference>
<feature type="transmembrane region" description="Helical" evidence="7">
    <location>
        <begin position="17"/>
        <end position="43"/>
    </location>
</feature>
<keyword evidence="6 7" id="KW-0472">Membrane</keyword>
<protein>
    <submittedName>
        <fullName evidence="9">Carbohydrate ABC transporter permease</fullName>
    </submittedName>
</protein>
<dbReference type="InterPro" id="IPR035906">
    <property type="entry name" value="MetI-like_sf"/>
</dbReference>
<evidence type="ECO:0000256" key="6">
    <source>
        <dbReference type="ARBA" id="ARBA00023136"/>
    </source>
</evidence>
<evidence type="ECO:0000256" key="1">
    <source>
        <dbReference type="ARBA" id="ARBA00004651"/>
    </source>
</evidence>
<feature type="transmembrane region" description="Helical" evidence="7">
    <location>
        <begin position="191"/>
        <end position="216"/>
    </location>
</feature>
<gene>
    <name evidence="9" type="ORF">ACFOSB_12455</name>
</gene>
<dbReference type="RefSeq" id="WP_295822216.1">
    <property type="nucleotide sequence ID" value="NZ_JBHRZG010000012.1"/>
</dbReference>
<name>A0ABV7Z9H7_9DEIO</name>
<feature type="transmembrane region" description="Helical" evidence="7">
    <location>
        <begin position="151"/>
        <end position="170"/>
    </location>
</feature>